<protein>
    <submittedName>
        <fullName evidence="2">Uncharacterized protein</fullName>
    </submittedName>
</protein>
<evidence type="ECO:0000313" key="3">
    <source>
        <dbReference type="Proteomes" id="UP001279660"/>
    </source>
</evidence>
<accession>A0ABU4PSL7</accession>
<keyword evidence="3" id="KW-1185">Reference proteome</keyword>
<feature type="region of interest" description="Disordered" evidence="1">
    <location>
        <begin position="51"/>
        <end position="82"/>
    </location>
</feature>
<proteinExistence type="predicted"/>
<name>A0ABU4PSL7_9SPHN</name>
<feature type="region of interest" description="Disordered" evidence="1">
    <location>
        <begin position="1"/>
        <end position="21"/>
    </location>
</feature>
<evidence type="ECO:0000313" key="2">
    <source>
        <dbReference type="EMBL" id="MDX5986635.1"/>
    </source>
</evidence>
<gene>
    <name evidence="2" type="ORF">SIL82_20465</name>
</gene>
<reference evidence="2 3" key="1">
    <citation type="submission" date="2023-11" db="EMBL/GenBank/DDBJ databases">
        <title>MicrobeMod: A computational toolkit for identifying prokaryotic methylation and restriction-modification with nanopore sequencing.</title>
        <authorList>
            <person name="Crits-Christoph A."/>
            <person name="Kang S.C."/>
            <person name="Lee H."/>
            <person name="Ostrov N."/>
        </authorList>
    </citation>
    <scope>NUCLEOTIDE SEQUENCE [LARGE SCALE GENOMIC DNA]</scope>
    <source>
        <strain evidence="2 3">ATCC 14820</strain>
    </source>
</reference>
<dbReference type="Proteomes" id="UP001279660">
    <property type="component" value="Unassembled WGS sequence"/>
</dbReference>
<comment type="caution">
    <text evidence="2">The sequence shown here is derived from an EMBL/GenBank/DDBJ whole genome shotgun (WGS) entry which is preliminary data.</text>
</comment>
<dbReference type="EMBL" id="JAWXXV010000003">
    <property type="protein sequence ID" value="MDX5986635.1"/>
    <property type="molecule type" value="Genomic_DNA"/>
</dbReference>
<evidence type="ECO:0000256" key="1">
    <source>
        <dbReference type="SAM" id="MobiDB-lite"/>
    </source>
</evidence>
<dbReference type="RefSeq" id="WP_319625225.1">
    <property type="nucleotide sequence ID" value="NZ_JAWXXV010000003.1"/>
</dbReference>
<sequence>MSGYGFGKKAPVPAGAGDPTKLDLSGIVRAPLSVDPAREAAAIARGNALGFVDRGDPAEGPAEGQGATPVRRRRQAAPQSSLYIKGPKETLDWFIDFTNQRGHRSYWQALAEFRDLVEGTRASAPDRS</sequence>
<organism evidence="2 3">
    <name type="scientific">Sphingomonas echinoides</name>
    <dbReference type="NCBI Taxonomy" id="59803"/>
    <lineage>
        <taxon>Bacteria</taxon>
        <taxon>Pseudomonadati</taxon>
        <taxon>Pseudomonadota</taxon>
        <taxon>Alphaproteobacteria</taxon>
        <taxon>Sphingomonadales</taxon>
        <taxon>Sphingomonadaceae</taxon>
        <taxon>Sphingomonas</taxon>
    </lineage>
</organism>